<dbReference type="GO" id="GO:0005524">
    <property type="term" value="F:ATP binding"/>
    <property type="evidence" value="ECO:0007669"/>
    <property type="project" value="UniProtKB-KW"/>
</dbReference>
<dbReference type="Gene3D" id="3.40.50.300">
    <property type="entry name" value="P-loop containing nucleotide triphosphate hydrolases"/>
    <property type="match status" value="1"/>
</dbReference>
<reference evidence="5 6" key="1">
    <citation type="submission" date="2020-11" db="EMBL/GenBank/DDBJ databases">
        <authorList>
            <person name="Kim M.K."/>
        </authorList>
    </citation>
    <scope>NUCLEOTIDE SEQUENCE [LARGE SCALE GENOMIC DNA]</scope>
    <source>
        <strain evidence="5 6">BT662</strain>
    </source>
</reference>
<evidence type="ECO:0000256" key="3">
    <source>
        <dbReference type="SAM" id="Phobius"/>
    </source>
</evidence>
<evidence type="ECO:0000256" key="2">
    <source>
        <dbReference type="SAM" id="MobiDB-lite"/>
    </source>
</evidence>
<feature type="compositionally biased region" description="Polar residues" evidence="2">
    <location>
        <begin position="634"/>
        <end position="655"/>
    </location>
</feature>
<dbReference type="InterPro" id="IPR049052">
    <property type="entry name" value="nSTAND1"/>
</dbReference>
<keyword evidence="1" id="KW-0175">Coiled coil</keyword>
<evidence type="ECO:0000259" key="4">
    <source>
        <dbReference type="Pfam" id="PF20703"/>
    </source>
</evidence>
<keyword evidence="3" id="KW-0812">Transmembrane</keyword>
<organism evidence="5 6">
    <name type="scientific">Hymenobacter ruricola</name>
    <dbReference type="NCBI Taxonomy" id="2791023"/>
    <lineage>
        <taxon>Bacteria</taxon>
        <taxon>Pseudomonadati</taxon>
        <taxon>Bacteroidota</taxon>
        <taxon>Cytophagia</taxon>
        <taxon>Cytophagales</taxon>
        <taxon>Hymenobacteraceae</taxon>
        <taxon>Hymenobacter</taxon>
    </lineage>
</organism>
<evidence type="ECO:0000313" key="5">
    <source>
        <dbReference type="EMBL" id="MBF9220405.1"/>
    </source>
</evidence>
<feature type="domain" description="Novel STAND NTPase 1" evidence="4">
    <location>
        <begin position="8"/>
        <end position="245"/>
    </location>
</feature>
<name>A0ABS0I0C7_9BACT</name>
<keyword evidence="6" id="KW-1185">Reference proteome</keyword>
<dbReference type="InterPro" id="IPR027417">
    <property type="entry name" value="P-loop_NTPase"/>
</dbReference>
<evidence type="ECO:0000313" key="6">
    <source>
        <dbReference type="Proteomes" id="UP000618931"/>
    </source>
</evidence>
<dbReference type="PROSITE" id="PS50890">
    <property type="entry name" value="PUA"/>
    <property type="match status" value="1"/>
</dbReference>
<keyword evidence="5" id="KW-0067">ATP-binding</keyword>
<dbReference type="RefSeq" id="WP_196291864.1">
    <property type="nucleotide sequence ID" value="NZ_JADQDM010000002.1"/>
</dbReference>
<keyword evidence="3" id="KW-1133">Transmembrane helix</keyword>
<protein>
    <submittedName>
        <fullName evidence="5">ATP-binding protein</fullName>
    </submittedName>
</protein>
<feature type="transmembrane region" description="Helical" evidence="3">
    <location>
        <begin position="450"/>
        <end position="471"/>
    </location>
</feature>
<dbReference type="SUPFAM" id="SSF52540">
    <property type="entry name" value="P-loop containing nucleoside triphosphate hydrolases"/>
    <property type="match status" value="1"/>
</dbReference>
<comment type="caution">
    <text evidence="5">The sequence shown here is derived from an EMBL/GenBank/DDBJ whole genome shotgun (WGS) entry which is preliminary data.</text>
</comment>
<keyword evidence="3" id="KW-0472">Membrane</keyword>
<dbReference type="Proteomes" id="UP000618931">
    <property type="component" value="Unassembled WGS sequence"/>
</dbReference>
<dbReference type="EMBL" id="JADQDM010000002">
    <property type="protein sequence ID" value="MBF9220405.1"/>
    <property type="molecule type" value="Genomic_DNA"/>
</dbReference>
<proteinExistence type="predicted"/>
<accession>A0ABS0I0C7</accession>
<feature type="coiled-coil region" evidence="1">
    <location>
        <begin position="478"/>
        <end position="519"/>
    </location>
</feature>
<feature type="region of interest" description="Disordered" evidence="2">
    <location>
        <begin position="614"/>
        <end position="661"/>
    </location>
</feature>
<sequence>MNAGAPNPYKGLFRYTAEDESRFFGREQEVKDVIEMVQAKPLVTLYGESGTGKTSLIHAKLFPELNRKYFFTVYIRINFTDKKTPLQQVREIMNAELKKFSQEAQPPHFEETATLLESASNTCLFGGLVKPVLFFDQFEELFTLGPKHQSRQELTEFVEQLSDLVEVRSGKVAATGKSAMTTDELTRNALNFRTVISLRQDYVGYLDDLKFDLPSLLYGKYHLKKFTIAQAREAIRGPLRDQQVAGGEPAGIQLSVENVGLIVRQMGVSSALISESLSDEGAPAAKPYASSSIIDPTLLSLFCYEVFNKVQAVLQKAVSPDATSVGPDYNAVFREVITSANVEDTIGQYYEKHLAHLQLLKEAIEAQLINDDGKRLLVPLATFSEKSGIAKSAVENLIQESALLKDYGDNDKKEIEIVHDQVAKYVLLSKKKRDAAQAAAGFAAKVRKRALVSTGVFSLVALIAVGIYVIYQRGQYNVIALRDSNSALETKLDNTQNELRQQQEAASTLSQKVTILNKEFEAKIGAANQRFDAIRRSDANLQRTLQDTIALLKKRNVNLKLKNSGLTNQVMEKDRMIKIFKASLEMSGKDNTYLNHRADSLQRRANTYAEEIKKLRADTETPRPSPEQVRRPTASETGSSPLLNKSNSGTGNKTKQSPKKN</sequence>
<gene>
    <name evidence="5" type="ORF">I2H31_04760</name>
</gene>
<keyword evidence="5" id="KW-0547">Nucleotide-binding</keyword>
<dbReference type="Pfam" id="PF20703">
    <property type="entry name" value="nSTAND1"/>
    <property type="match status" value="1"/>
</dbReference>
<evidence type="ECO:0000256" key="1">
    <source>
        <dbReference type="SAM" id="Coils"/>
    </source>
</evidence>